<comment type="caution">
    <text evidence="7">The sequence shown here is derived from an EMBL/GenBank/DDBJ whole genome shotgun (WGS) entry which is preliminary data.</text>
</comment>
<dbReference type="SMART" id="SM00232">
    <property type="entry name" value="JAB_MPN"/>
    <property type="match status" value="1"/>
</dbReference>
<evidence type="ECO:0000256" key="3">
    <source>
        <dbReference type="ARBA" id="ARBA00022801"/>
    </source>
</evidence>
<dbReference type="CDD" id="cd08070">
    <property type="entry name" value="MPN_like"/>
    <property type="match status" value="1"/>
</dbReference>
<dbReference type="InterPro" id="IPR000555">
    <property type="entry name" value="JAMM/MPN+_dom"/>
</dbReference>
<dbReference type="PROSITE" id="PS50249">
    <property type="entry name" value="MPN"/>
    <property type="match status" value="1"/>
</dbReference>
<keyword evidence="2" id="KW-0479">Metal-binding</keyword>
<dbReference type="RefSeq" id="WP_012230427.1">
    <property type="nucleotide sequence ID" value="NZ_HG422565.1"/>
</dbReference>
<gene>
    <name evidence="7" type="ORF">BN381_80116</name>
</gene>
<dbReference type="InterPro" id="IPR051929">
    <property type="entry name" value="VirAsm_ModProt"/>
</dbReference>
<reference evidence="7 8" key="1">
    <citation type="journal article" date="2013" name="ISME J.">
        <title>Metabolic model for the filamentous 'Candidatus Microthrix parvicella' based on genomic and metagenomic analyses.</title>
        <authorList>
            <person name="Jon McIlroy S."/>
            <person name="Kristiansen R."/>
            <person name="Albertsen M."/>
            <person name="Michael Karst S."/>
            <person name="Rossetti S."/>
            <person name="Lund Nielsen J."/>
            <person name="Tandoi V."/>
            <person name="James Seviour R."/>
            <person name="Nielsen P.H."/>
        </authorList>
    </citation>
    <scope>NUCLEOTIDE SEQUENCE [LARGE SCALE GENOMIC DNA]</scope>
    <source>
        <strain evidence="7 8">RN1</strain>
    </source>
</reference>
<feature type="domain" description="MPN" evidence="6">
    <location>
        <begin position="2"/>
        <end position="139"/>
    </location>
</feature>
<keyword evidence="3" id="KW-0378">Hydrolase</keyword>
<evidence type="ECO:0000313" key="8">
    <source>
        <dbReference type="Proteomes" id="UP000018291"/>
    </source>
</evidence>
<keyword evidence="1" id="KW-0645">Protease</keyword>
<evidence type="ECO:0000256" key="1">
    <source>
        <dbReference type="ARBA" id="ARBA00022670"/>
    </source>
</evidence>
<evidence type="ECO:0000259" key="6">
    <source>
        <dbReference type="PROSITE" id="PS50249"/>
    </source>
</evidence>
<organism evidence="7 8">
    <name type="scientific">Candidatus Neomicrothrix parvicella RN1</name>
    <dbReference type="NCBI Taxonomy" id="1229780"/>
    <lineage>
        <taxon>Bacteria</taxon>
        <taxon>Bacillati</taxon>
        <taxon>Actinomycetota</taxon>
        <taxon>Acidimicrobiia</taxon>
        <taxon>Acidimicrobiales</taxon>
        <taxon>Microthrixaceae</taxon>
        <taxon>Candidatus Neomicrothrix</taxon>
    </lineage>
</organism>
<name>R4Z6S2_9ACTN</name>
<dbReference type="HOGENOM" id="CLU_116765_1_0_11"/>
<dbReference type="Proteomes" id="UP000018291">
    <property type="component" value="Unassembled WGS sequence"/>
</dbReference>
<sequence length="141" mass="15349">MLVLSNDDLDGMYAHALRGYPLEACGLLIGQWQGDEVHRFVPTPNAAASSRIYEVDGRTFMAVERAADDDGLAIIGVAHSHTHTDAYPSPTDVKAAPDPDWHYPIVSLRGDEPVLRSFRIVAGDVSEEEVVVTDRPPSRPG</sequence>
<dbReference type="OrthoDB" id="3196553at2"/>
<dbReference type="GO" id="GO:0008235">
    <property type="term" value="F:metalloexopeptidase activity"/>
    <property type="evidence" value="ECO:0007669"/>
    <property type="project" value="TreeGrafter"/>
</dbReference>
<evidence type="ECO:0000256" key="2">
    <source>
        <dbReference type="ARBA" id="ARBA00022723"/>
    </source>
</evidence>
<keyword evidence="4" id="KW-0862">Zinc</keyword>
<keyword evidence="5" id="KW-0482">Metalloprotease</keyword>
<keyword evidence="8" id="KW-1185">Reference proteome</keyword>
<dbReference type="GO" id="GO:0008270">
    <property type="term" value="F:zinc ion binding"/>
    <property type="evidence" value="ECO:0007669"/>
    <property type="project" value="TreeGrafter"/>
</dbReference>
<dbReference type="Gene3D" id="3.40.140.10">
    <property type="entry name" value="Cytidine Deaminase, domain 2"/>
    <property type="match status" value="1"/>
</dbReference>
<dbReference type="EMBL" id="CANL01000078">
    <property type="protein sequence ID" value="CCM65586.1"/>
    <property type="molecule type" value="Genomic_DNA"/>
</dbReference>
<dbReference type="InterPro" id="IPR037518">
    <property type="entry name" value="MPN"/>
</dbReference>
<evidence type="ECO:0000256" key="4">
    <source>
        <dbReference type="ARBA" id="ARBA00022833"/>
    </source>
</evidence>
<dbReference type="Pfam" id="PF14464">
    <property type="entry name" value="Prok-JAB"/>
    <property type="match status" value="1"/>
</dbReference>
<proteinExistence type="predicted"/>
<dbReference type="AlphaFoldDB" id="R4Z6S2"/>
<dbReference type="GO" id="GO:0006508">
    <property type="term" value="P:proteolysis"/>
    <property type="evidence" value="ECO:0007669"/>
    <property type="project" value="UniProtKB-KW"/>
</dbReference>
<protein>
    <submittedName>
        <fullName evidence="7">Putative CysO-cysteine peptidase</fullName>
    </submittedName>
</protein>
<dbReference type="PANTHER" id="PTHR34858:SF1">
    <property type="entry name" value="CYSO-CYSTEINE PEPTIDASE"/>
    <property type="match status" value="1"/>
</dbReference>
<dbReference type="InterPro" id="IPR028090">
    <property type="entry name" value="JAB_dom_prok"/>
</dbReference>
<dbReference type="STRING" id="1229780.BN381_80116"/>
<dbReference type="PANTHER" id="PTHR34858">
    <property type="entry name" value="CYSO-CYSTEINE PEPTIDASE"/>
    <property type="match status" value="1"/>
</dbReference>
<evidence type="ECO:0000313" key="7">
    <source>
        <dbReference type="EMBL" id="CCM65586.1"/>
    </source>
</evidence>
<accession>R4Z6S2</accession>
<dbReference type="SUPFAM" id="SSF102712">
    <property type="entry name" value="JAB1/MPN domain"/>
    <property type="match status" value="1"/>
</dbReference>
<dbReference type="eggNOG" id="COG1310">
    <property type="taxonomic scope" value="Bacteria"/>
</dbReference>
<evidence type="ECO:0000256" key="5">
    <source>
        <dbReference type="ARBA" id="ARBA00023049"/>
    </source>
</evidence>